<dbReference type="AlphaFoldDB" id="A0AA92BZ96"/>
<feature type="domain" description="CobQ/CobB/MinD/ParA nucleotide binding" evidence="1">
    <location>
        <begin position="5"/>
        <end position="169"/>
    </location>
</feature>
<sequence length="229" mass="24989">MTILAFAHSKGGVGKSTLCLLIASELARSGTRVLIIDADHLQQSCLQWTERCRAANSLAATLSTEPASKPDDLKRILKSTKADIVLIDVQGSMHDLLIAAIVASDLTLVPSKANVMEMIETVKLFEWATILKRAPLRLVLNRVDGIDTNTTAFRDAVRMIREHRLPALPTFVRARKIYEQFTRDAGSLDHIARDPSKAEQVVKARANILGLIADITAAIDLPASKDGSE</sequence>
<dbReference type="SUPFAM" id="SSF52540">
    <property type="entry name" value="P-loop containing nucleoside triphosphate hydrolases"/>
    <property type="match status" value="1"/>
</dbReference>
<organism evidence="2 3">
    <name type="scientific">Rhizobium rhizogenes</name>
    <name type="common">Agrobacterium rhizogenes</name>
    <dbReference type="NCBI Taxonomy" id="359"/>
    <lineage>
        <taxon>Bacteria</taxon>
        <taxon>Pseudomonadati</taxon>
        <taxon>Pseudomonadota</taxon>
        <taxon>Alphaproteobacteria</taxon>
        <taxon>Hyphomicrobiales</taxon>
        <taxon>Rhizobiaceae</taxon>
        <taxon>Rhizobium/Agrobacterium group</taxon>
        <taxon>Rhizobium</taxon>
    </lineage>
</organism>
<evidence type="ECO:0000259" key="1">
    <source>
        <dbReference type="Pfam" id="PF01656"/>
    </source>
</evidence>
<evidence type="ECO:0000313" key="3">
    <source>
        <dbReference type="Proteomes" id="UP000244335"/>
    </source>
</evidence>
<protein>
    <submittedName>
        <fullName evidence="2">ParA family protein</fullName>
    </submittedName>
</protein>
<reference evidence="2 3" key="1">
    <citation type="submission" date="2018-04" db="EMBL/GenBank/DDBJ databases">
        <authorList>
            <person name="Hagen T."/>
        </authorList>
    </citation>
    <scope>NUCLEOTIDE SEQUENCE [LARGE SCALE GENOMIC DNA]</scope>
    <source>
        <strain evidence="2 3">TPD7009</strain>
    </source>
</reference>
<dbReference type="EMBL" id="QDFR01000013">
    <property type="protein sequence ID" value="PVE50180.1"/>
    <property type="molecule type" value="Genomic_DNA"/>
</dbReference>
<dbReference type="Proteomes" id="UP000244335">
    <property type="component" value="Unassembled WGS sequence"/>
</dbReference>
<dbReference type="InterPro" id="IPR027417">
    <property type="entry name" value="P-loop_NTPase"/>
</dbReference>
<dbReference type="PANTHER" id="PTHR13696">
    <property type="entry name" value="P-LOOP CONTAINING NUCLEOSIDE TRIPHOSPHATE HYDROLASE"/>
    <property type="match status" value="1"/>
</dbReference>
<comment type="caution">
    <text evidence="2">The sequence shown here is derived from an EMBL/GenBank/DDBJ whole genome shotgun (WGS) entry which is preliminary data.</text>
</comment>
<dbReference type="InterPro" id="IPR050678">
    <property type="entry name" value="DNA_Partitioning_ATPase"/>
</dbReference>
<gene>
    <name evidence="2" type="ORF">DC430_22640</name>
</gene>
<proteinExistence type="predicted"/>
<evidence type="ECO:0000313" key="2">
    <source>
        <dbReference type="EMBL" id="PVE50180.1"/>
    </source>
</evidence>
<dbReference type="Gene3D" id="3.40.50.300">
    <property type="entry name" value="P-loop containing nucleotide triphosphate hydrolases"/>
    <property type="match status" value="1"/>
</dbReference>
<name>A0AA92BZ96_RHIRH</name>
<accession>A0AA92BZ96</accession>
<dbReference type="InterPro" id="IPR002586">
    <property type="entry name" value="CobQ/CobB/MinD/ParA_Nub-bd_dom"/>
</dbReference>
<dbReference type="Pfam" id="PF01656">
    <property type="entry name" value="CbiA"/>
    <property type="match status" value="1"/>
</dbReference>
<dbReference type="RefSeq" id="WP_111850885.1">
    <property type="nucleotide sequence ID" value="NZ_QDFR01000013.1"/>
</dbReference>
<dbReference type="PANTHER" id="PTHR13696:SF96">
    <property type="entry name" value="COBQ_COBB_MIND_PARA NUCLEOTIDE BINDING DOMAIN-CONTAINING PROTEIN"/>
    <property type="match status" value="1"/>
</dbReference>
<dbReference type="CDD" id="cd02042">
    <property type="entry name" value="ParAB_family"/>
    <property type="match status" value="1"/>
</dbReference>
<dbReference type="PIRSF" id="PIRSF009320">
    <property type="entry name" value="Nuc_binding_HP_1000"/>
    <property type="match status" value="1"/>
</dbReference>